<name>A0A8J8SBW3_9FIRM</name>
<evidence type="ECO:0000313" key="5">
    <source>
        <dbReference type="Proteomes" id="UP000677305"/>
    </source>
</evidence>
<evidence type="ECO:0000256" key="3">
    <source>
        <dbReference type="ARBA" id="ARBA00024356"/>
    </source>
</evidence>
<keyword evidence="1" id="KW-0328">Glycosyltransferase</keyword>
<dbReference type="InterPro" id="IPR007184">
    <property type="entry name" value="Mannoside_phosphorylase"/>
</dbReference>
<sequence length="355" mass="40537">MKLRRDPNNPILERDTIVGYDTLFNPGICDVDDKVYLIARAARDDRRLAAKTDRAYIYTNQISDHIIFVSEDNGKTFEFTGRKMTGSSSTWIDGYTDEISVPTYFGPFGTEDLRLCKIGNKYVGVVHVMTHTPYTGDHKAGGRVGLVITEDFRHYKRYLIGPLREEGDRDGWIMEHNGKIAYFSRIKPDAAGNRKIEYPSIQVVHFDSLQDLITASPSFWHDYLENVDKYTIISPTYEWEGQQIGGGPILEHKEGYIMFYHGVQKGKMYSTGAALLDKETLKCIKKTKEPILYPEEWYETGEYGGDSKNVTFVNGARYVKDNQIEIYYGAADSHIAKAYVDDVDEFVKNMPVFSL</sequence>
<dbReference type="PANTHER" id="PTHR34106">
    <property type="entry name" value="GLYCOSIDASE"/>
    <property type="match status" value="1"/>
</dbReference>
<evidence type="ECO:0000313" key="4">
    <source>
        <dbReference type="EMBL" id="QUH28796.1"/>
    </source>
</evidence>
<gene>
    <name evidence="4" type="ORF">HYG85_07670</name>
</gene>
<keyword evidence="2" id="KW-0808">Transferase</keyword>
<evidence type="ECO:0008006" key="6">
    <source>
        <dbReference type="Google" id="ProtNLM"/>
    </source>
</evidence>
<accession>A0A8J8SBW3</accession>
<organism evidence="4 5">
    <name type="scientific">Vallitalea guaymasensis</name>
    <dbReference type="NCBI Taxonomy" id="1185412"/>
    <lineage>
        <taxon>Bacteria</taxon>
        <taxon>Bacillati</taxon>
        <taxon>Bacillota</taxon>
        <taxon>Clostridia</taxon>
        <taxon>Lachnospirales</taxon>
        <taxon>Vallitaleaceae</taxon>
        <taxon>Vallitalea</taxon>
    </lineage>
</organism>
<proteinExistence type="inferred from homology"/>
<protein>
    <recommendedName>
        <fullName evidence="6">Glycosidase</fullName>
    </recommendedName>
</protein>
<dbReference type="AlphaFoldDB" id="A0A8J8SBW3"/>
<dbReference type="SUPFAM" id="SSF75005">
    <property type="entry name" value="Arabinanase/levansucrase/invertase"/>
    <property type="match status" value="1"/>
</dbReference>
<dbReference type="GO" id="GO:0016757">
    <property type="term" value="F:glycosyltransferase activity"/>
    <property type="evidence" value="ECO:0007669"/>
    <property type="project" value="UniProtKB-KW"/>
</dbReference>
<dbReference type="Gene3D" id="2.115.10.20">
    <property type="entry name" value="Glycosyl hydrolase domain, family 43"/>
    <property type="match status" value="1"/>
</dbReference>
<dbReference type="KEGG" id="vgu:HYG85_07670"/>
<dbReference type="Proteomes" id="UP000677305">
    <property type="component" value="Chromosome"/>
</dbReference>
<dbReference type="PANTHER" id="PTHR34106:SF5">
    <property type="entry name" value="GLYCOSIDASE"/>
    <property type="match status" value="1"/>
</dbReference>
<comment type="similarity">
    <text evidence="3">Belongs to the glycosyl hydrolase 130 family.</text>
</comment>
<reference evidence="4 5" key="1">
    <citation type="submission" date="2020-07" db="EMBL/GenBank/DDBJ databases">
        <title>Vallitalea guaymasensis genome.</title>
        <authorList>
            <person name="Postec A."/>
        </authorList>
    </citation>
    <scope>NUCLEOTIDE SEQUENCE [LARGE SCALE GENOMIC DNA]</scope>
    <source>
        <strain evidence="4 5">Ra1766G1</strain>
    </source>
</reference>
<dbReference type="InterPro" id="IPR023296">
    <property type="entry name" value="Glyco_hydro_beta-prop_sf"/>
</dbReference>
<dbReference type="EMBL" id="CP058561">
    <property type="protein sequence ID" value="QUH28796.1"/>
    <property type="molecule type" value="Genomic_DNA"/>
</dbReference>
<keyword evidence="5" id="KW-1185">Reference proteome</keyword>
<evidence type="ECO:0000256" key="1">
    <source>
        <dbReference type="ARBA" id="ARBA00022676"/>
    </source>
</evidence>
<dbReference type="RefSeq" id="WP_212693003.1">
    <property type="nucleotide sequence ID" value="NZ_CP058561.1"/>
</dbReference>
<evidence type="ECO:0000256" key="2">
    <source>
        <dbReference type="ARBA" id="ARBA00022679"/>
    </source>
</evidence>
<dbReference type="Pfam" id="PF04041">
    <property type="entry name" value="Glyco_hydro_130"/>
    <property type="match status" value="1"/>
</dbReference>